<comment type="caution">
    <text evidence="1">The sequence shown here is derived from an EMBL/GenBank/DDBJ whole genome shotgun (WGS) entry which is preliminary data.</text>
</comment>
<proteinExistence type="predicted"/>
<dbReference type="AlphaFoldDB" id="A0A699WQ93"/>
<gene>
    <name evidence="1" type="ORF">Tci_919907</name>
</gene>
<evidence type="ECO:0000313" key="1">
    <source>
        <dbReference type="EMBL" id="GFD47938.1"/>
    </source>
</evidence>
<dbReference type="EMBL" id="BKCJ011711404">
    <property type="protein sequence ID" value="GFD47938.1"/>
    <property type="molecule type" value="Genomic_DNA"/>
</dbReference>
<protein>
    <submittedName>
        <fullName evidence="1">Reverse transcriptase domain-containing protein</fullName>
    </submittedName>
</protein>
<feature type="non-terminal residue" evidence="1">
    <location>
        <position position="129"/>
    </location>
</feature>
<dbReference type="GO" id="GO:0003964">
    <property type="term" value="F:RNA-directed DNA polymerase activity"/>
    <property type="evidence" value="ECO:0007669"/>
    <property type="project" value="UniProtKB-KW"/>
</dbReference>
<keyword evidence="1" id="KW-0548">Nucleotidyltransferase</keyword>
<reference evidence="1" key="1">
    <citation type="journal article" date="2019" name="Sci. Rep.">
        <title>Draft genome of Tanacetum cinerariifolium, the natural source of mosquito coil.</title>
        <authorList>
            <person name="Yamashiro T."/>
            <person name="Shiraishi A."/>
            <person name="Satake H."/>
            <person name="Nakayama K."/>
        </authorList>
    </citation>
    <scope>NUCLEOTIDE SEQUENCE</scope>
</reference>
<organism evidence="1">
    <name type="scientific">Tanacetum cinerariifolium</name>
    <name type="common">Dalmatian daisy</name>
    <name type="synonym">Chrysanthemum cinerariifolium</name>
    <dbReference type="NCBI Taxonomy" id="118510"/>
    <lineage>
        <taxon>Eukaryota</taxon>
        <taxon>Viridiplantae</taxon>
        <taxon>Streptophyta</taxon>
        <taxon>Embryophyta</taxon>
        <taxon>Tracheophyta</taxon>
        <taxon>Spermatophyta</taxon>
        <taxon>Magnoliopsida</taxon>
        <taxon>eudicotyledons</taxon>
        <taxon>Gunneridae</taxon>
        <taxon>Pentapetalae</taxon>
        <taxon>asterids</taxon>
        <taxon>campanulids</taxon>
        <taxon>Asterales</taxon>
        <taxon>Asteraceae</taxon>
        <taxon>Asteroideae</taxon>
        <taxon>Anthemideae</taxon>
        <taxon>Anthemidinae</taxon>
        <taxon>Tanacetum</taxon>
    </lineage>
</organism>
<accession>A0A699WQ93</accession>
<name>A0A699WQ93_TANCI</name>
<keyword evidence="1" id="KW-0808">Transferase</keyword>
<keyword evidence="1" id="KW-0695">RNA-directed DNA polymerase</keyword>
<sequence>MTFMVIRSPSPYNGIIGRPGISAICAVPSTAHGMLKFPVDGSIVTIYNTTVSPRECNTVACDTMQTQTQHAAKVINLKVAIHPDYLEQEVSIRGSLFDRGMAVMCALLQRNLDIFAWEPKHMTGVPRSI</sequence>